<dbReference type="AlphaFoldDB" id="A0AAW2AYR5"/>
<accession>A0AAW2AYR5</accession>
<gene>
    <name evidence="1" type="ORF">ABG768_019840</name>
</gene>
<organism evidence="1 2">
    <name type="scientific">Culter alburnus</name>
    <name type="common">Topmouth culter</name>
    <dbReference type="NCBI Taxonomy" id="194366"/>
    <lineage>
        <taxon>Eukaryota</taxon>
        <taxon>Metazoa</taxon>
        <taxon>Chordata</taxon>
        <taxon>Craniata</taxon>
        <taxon>Vertebrata</taxon>
        <taxon>Euteleostomi</taxon>
        <taxon>Actinopterygii</taxon>
        <taxon>Neopterygii</taxon>
        <taxon>Teleostei</taxon>
        <taxon>Ostariophysi</taxon>
        <taxon>Cypriniformes</taxon>
        <taxon>Xenocyprididae</taxon>
        <taxon>Xenocypridinae</taxon>
        <taxon>Culter</taxon>
    </lineage>
</organism>
<keyword evidence="2" id="KW-1185">Reference proteome</keyword>
<name>A0AAW2AYR5_CULAL</name>
<evidence type="ECO:0000313" key="2">
    <source>
        <dbReference type="Proteomes" id="UP001479290"/>
    </source>
</evidence>
<sequence>MWYPHKCAIIRNHTVFGLSAQTLDDTVLTITSRPPCRAQFRHSSAAPLFICFQSISDCTSPRSSLALAGLLLSRRHFTDTPLETSDLISGQEVKGFKFSL</sequence>
<protein>
    <submittedName>
        <fullName evidence="1">Uncharacterized protein</fullName>
    </submittedName>
</protein>
<dbReference type="EMBL" id="JAWDJR010000003">
    <property type="protein sequence ID" value="KAK9978071.1"/>
    <property type="molecule type" value="Genomic_DNA"/>
</dbReference>
<evidence type="ECO:0000313" key="1">
    <source>
        <dbReference type="EMBL" id="KAK9978071.1"/>
    </source>
</evidence>
<proteinExistence type="predicted"/>
<dbReference type="Proteomes" id="UP001479290">
    <property type="component" value="Unassembled WGS sequence"/>
</dbReference>
<reference evidence="1 2" key="1">
    <citation type="submission" date="2024-05" db="EMBL/GenBank/DDBJ databases">
        <title>A high-quality chromosomal-level genome assembly of Topmouth culter (Culter alburnus).</title>
        <authorList>
            <person name="Zhao H."/>
        </authorList>
    </citation>
    <scope>NUCLEOTIDE SEQUENCE [LARGE SCALE GENOMIC DNA]</scope>
    <source>
        <strain evidence="1">CATC2023</strain>
        <tissue evidence="1">Muscle</tissue>
    </source>
</reference>
<comment type="caution">
    <text evidence="1">The sequence shown here is derived from an EMBL/GenBank/DDBJ whole genome shotgun (WGS) entry which is preliminary data.</text>
</comment>